<dbReference type="PANTHER" id="PTHR10846">
    <property type="entry name" value="SODIUM/POTASSIUM/CALCIUM EXCHANGER"/>
    <property type="match status" value="1"/>
</dbReference>
<dbReference type="EMBL" id="PDSK01000003">
    <property type="protein sequence ID" value="PIE36562.1"/>
    <property type="molecule type" value="Genomic_DNA"/>
</dbReference>
<feature type="domain" description="Sodium/calcium exchanger membrane region" evidence="6">
    <location>
        <begin position="68"/>
        <end position="217"/>
    </location>
</feature>
<reference evidence="7 8" key="1">
    <citation type="submission" date="2017-10" db="EMBL/GenBank/DDBJ databases">
        <title>Novel microbial diversity and functional potential in the marine mammal oral microbiome.</title>
        <authorList>
            <person name="Dudek N.K."/>
            <person name="Sun C.L."/>
            <person name="Burstein D."/>
            <person name="Kantor R.S."/>
            <person name="Aliaga Goltsman D.S."/>
            <person name="Bik E.M."/>
            <person name="Thomas B.C."/>
            <person name="Banfield J.F."/>
            <person name="Relman D.A."/>
        </authorList>
    </citation>
    <scope>NUCLEOTIDE SEQUENCE [LARGE SCALE GENOMIC DNA]</scope>
    <source>
        <strain evidence="7">DOLJORAL78_47_16</strain>
    </source>
</reference>
<dbReference type="Gene3D" id="1.20.1420.30">
    <property type="entry name" value="NCX, central ion-binding region"/>
    <property type="match status" value="2"/>
</dbReference>
<feature type="transmembrane region" description="Helical" evidence="5">
    <location>
        <begin position="313"/>
        <end position="333"/>
    </location>
</feature>
<feature type="transmembrane region" description="Helical" evidence="5">
    <location>
        <begin position="204"/>
        <end position="225"/>
    </location>
</feature>
<name>A0A2G6KND5_9BACT</name>
<feature type="transmembrane region" description="Helical" evidence="5">
    <location>
        <begin position="165"/>
        <end position="184"/>
    </location>
</feature>
<proteinExistence type="predicted"/>
<dbReference type="GO" id="GO:0008273">
    <property type="term" value="F:calcium, potassium:sodium antiporter activity"/>
    <property type="evidence" value="ECO:0007669"/>
    <property type="project" value="TreeGrafter"/>
</dbReference>
<feature type="transmembrane region" description="Helical" evidence="5">
    <location>
        <begin position="91"/>
        <end position="111"/>
    </location>
</feature>
<feature type="transmembrane region" description="Helical" evidence="5">
    <location>
        <begin position="271"/>
        <end position="292"/>
    </location>
</feature>
<dbReference type="GO" id="GO:0005886">
    <property type="term" value="C:plasma membrane"/>
    <property type="evidence" value="ECO:0007669"/>
    <property type="project" value="TreeGrafter"/>
</dbReference>
<feature type="transmembrane region" description="Helical" evidence="5">
    <location>
        <begin position="372"/>
        <end position="390"/>
    </location>
</feature>
<evidence type="ECO:0000256" key="3">
    <source>
        <dbReference type="ARBA" id="ARBA00022989"/>
    </source>
</evidence>
<dbReference type="GO" id="GO:0006874">
    <property type="term" value="P:intracellular calcium ion homeostasis"/>
    <property type="evidence" value="ECO:0007669"/>
    <property type="project" value="TreeGrafter"/>
</dbReference>
<dbReference type="Pfam" id="PF01699">
    <property type="entry name" value="Na_Ca_ex"/>
    <property type="match status" value="2"/>
</dbReference>
<feature type="transmembrane region" description="Helical" evidence="5">
    <location>
        <begin position="9"/>
        <end position="27"/>
    </location>
</feature>
<evidence type="ECO:0000313" key="7">
    <source>
        <dbReference type="EMBL" id="PIE36562.1"/>
    </source>
</evidence>
<comment type="caution">
    <text evidence="7">The sequence shown here is derived from an EMBL/GenBank/DDBJ whole genome shotgun (WGS) entry which is preliminary data.</text>
</comment>
<feature type="transmembrane region" description="Helical" evidence="5">
    <location>
        <begin position="345"/>
        <end position="365"/>
    </location>
</feature>
<dbReference type="PANTHER" id="PTHR10846:SF8">
    <property type="entry name" value="INNER MEMBRANE PROTEIN YRBG"/>
    <property type="match status" value="1"/>
</dbReference>
<dbReference type="NCBIfam" id="TIGR00367">
    <property type="entry name" value="calcium/sodium antiporter"/>
    <property type="match status" value="1"/>
</dbReference>
<gene>
    <name evidence="7" type="ORF">CSA56_00060</name>
</gene>
<evidence type="ECO:0000256" key="5">
    <source>
        <dbReference type="SAM" id="Phobius"/>
    </source>
</evidence>
<protein>
    <submittedName>
        <fullName evidence="7">Sodium:proton exchanger</fullName>
    </submittedName>
</protein>
<evidence type="ECO:0000259" key="6">
    <source>
        <dbReference type="Pfam" id="PF01699"/>
    </source>
</evidence>
<keyword evidence="3 5" id="KW-1133">Transmembrane helix</keyword>
<comment type="subcellular location">
    <subcellularLocation>
        <location evidence="1">Membrane</location>
        <topology evidence="1">Multi-pass membrane protein</topology>
    </subcellularLocation>
</comment>
<dbReference type="AlphaFoldDB" id="A0A2G6KND5"/>
<dbReference type="GO" id="GO:0005262">
    <property type="term" value="F:calcium channel activity"/>
    <property type="evidence" value="ECO:0007669"/>
    <property type="project" value="TreeGrafter"/>
</dbReference>
<dbReference type="InterPro" id="IPR004837">
    <property type="entry name" value="NaCa_Exmemb"/>
</dbReference>
<evidence type="ECO:0000313" key="8">
    <source>
        <dbReference type="Proteomes" id="UP000230821"/>
    </source>
</evidence>
<keyword evidence="2 5" id="KW-0812">Transmembrane</keyword>
<feature type="transmembrane region" description="Helical" evidence="5">
    <location>
        <begin position="131"/>
        <end position="153"/>
    </location>
</feature>
<evidence type="ECO:0000256" key="4">
    <source>
        <dbReference type="ARBA" id="ARBA00023136"/>
    </source>
</evidence>
<dbReference type="InterPro" id="IPR044880">
    <property type="entry name" value="NCX_ion-bd_dom_sf"/>
</dbReference>
<feature type="domain" description="Sodium/calcium exchanger membrane region" evidence="6">
    <location>
        <begin position="252"/>
        <end position="389"/>
    </location>
</feature>
<organism evidence="7 8">
    <name type="scientific">candidate division KSB3 bacterium</name>
    <dbReference type="NCBI Taxonomy" id="2044937"/>
    <lineage>
        <taxon>Bacteria</taxon>
        <taxon>candidate division KSB3</taxon>
    </lineage>
</organism>
<evidence type="ECO:0000256" key="2">
    <source>
        <dbReference type="ARBA" id="ARBA00022692"/>
    </source>
</evidence>
<feature type="transmembrane region" description="Helical" evidence="5">
    <location>
        <begin position="52"/>
        <end position="79"/>
    </location>
</feature>
<accession>A0A2G6KND5</accession>
<sequence length="392" mass="41806">MGEGGIDIMLFWIILIAALLFEGRQILEEWFEEPSFFQKDELIGRVKRHPQLIGLLLALLCSSFSLNLAYAILGIVLLIRSADVLIGGAEVVAVKANIPPIVIGVLIIGLGTSMPELFVNVISALKGDTNIAFGNIVGSNISNMGLVIGIAGWMAGRINIQKSIITAEIPVMLASTLLVVFQVLDFPPFSHAAAQPDLSRQDGLVMLLGIAVYLLYTFHVIANVPPNPNVREEYRERYGQKSELRTWIKAIGEIVLGIVGLYFGGDFTVSGASAIAIGLGAGTLVVGVIIGIGTSLPELATAISSVMKNQTDLVIGNVVGSNIFNLLLILGATTLIEPIRLTPGVAGHLLFLVVATVLFFFALGTRKELSRLEAILLTALGVGYLFYSLITG</sequence>
<keyword evidence="4 5" id="KW-0472">Membrane</keyword>
<dbReference type="Proteomes" id="UP000230821">
    <property type="component" value="Unassembled WGS sequence"/>
</dbReference>
<dbReference type="InterPro" id="IPR004481">
    <property type="entry name" value="K/Na/Ca-exchanger"/>
</dbReference>
<evidence type="ECO:0000256" key="1">
    <source>
        <dbReference type="ARBA" id="ARBA00004141"/>
    </source>
</evidence>
<feature type="transmembrane region" description="Helical" evidence="5">
    <location>
        <begin position="246"/>
        <end position="265"/>
    </location>
</feature>